<comment type="caution">
    <text evidence="1">The sequence shown here is derived from an EMBL/GenBank/DDBJ whole genome shotgun (WGS) entry which is preliminary data.</text>
</comment>
<dbReference type="Proteomes" id="UP001634394">
    <property type="component" value="Unassembled WGS sequence"/>
</dbReference>
<dbReference type="GO" id="GO:0008270">
    <property type="term" value="F:zinc ion binding"/>
    <property type="evidence" value="ECO:0007669"/>
    <property type="project" value="UniProtKB-KW"/>
</dbReference>
<dbReference type="PANTHER" id="PTHR24104">
    <property type="entry name" value="E3 UBIQUITIN-PROTEIN LIGASE NHLRC1-RELATED"/>
    <property type="match status" value="1"/>
</dbReference>
<keyword evidence="2" id="KW-1185">Reference proteome</keyword>
<dbReference type="EMBL" id="JBJQND010000001">
    <property type="protein sequence ID" value="KAL3887932.1"/>
    <property type="molecule type" value="Genomic_DNA"/>
</dbReference>
<accession>A0ABD3XS87</accession>
<dbReference type="Gene3D" id="2.120.10.30">
    <property type="entry name" value="TolB, C-terminal domain"/>
    <property type="match status" value="1"/>
</dbReference>
<proteinExistence type="predicted"/>
<name>A0ABD3XS87_SINWO</name>
<dbReference type="InterPro" id="IPR011042">
    <property type="entry name" value="6-blade_b-propeller_TolB-like"/>
</dbReference>
<gene>
    <name evidence="1" type="ORF">ACJMK2_000317</name>
</gene>
<sequence length="189" mass="21860">MESVLSISNDLDTPHSVREIRTRFACWGLAVMKDQLVITTGYDENSILILDINGSEIRTIRPDNYQSNKLPYPFHVKINRSETMIYISYNDGRKMVAYNSSWNVLFTYTDQDMKVPYGIDTDREGNIYLCGSISCNVQHVSSDGKLIKLLVTKKEHMNEPLAIKFYNDMDRFFVTYSDCDVVEVYDMCD</sequence>
<evidence type="ECO:0000313" key="1">
    <source>
        <dbReference type="EMBL" id="KAL3887932.1"/>
    </source>
</evidence>
<dbReference type="AlphaFoldDB" id="A0ABD3XS87"/>
<protein>
    <submittedName>
        <fullName evidence="1">Uncharacterized protein</fullName>
    </submittedName>
</protein>
<reference evidence="1 2" key="1">
    <citation type="submission" date="2024-11" db="EMBL/GenBank/DDBJ databases">
        <title>Chromosome-level genome assembly of the freshwater bivalve Anodonta woodiana.</title>
        <authorList>
            <person name="Chen X."/>
        </authorList>
    </citation>
    <scope>NUCLEOTIDE SEQUENCE [LARGE SCALE GENOMIC DNA]</scope>
    <source>
        <strain evidence="1">MN2024</strain>
        <tissue evidence="1">Gills</tissue>
    </source>
</reference>
<evidence type="ECO:0000313" key="2">
    <source>
        <dbReference type="Proteomes" id="UP001634394"/>
    </source>
</evidence>
<organism evidence="1 2">
    <name type="scientific">Sinanodonta woodiana</name>
    <name type="common">Chinese pond mussel</name>
    <name type="synonym">Anodonta woodiana</name>
    <dbReference type="NCBI Taxonomy" id="1069815"/>
    <lineage>
        <taxon>Eukaryota</taxon>
        <taxon>Metazoa</taxon>
        <taxon>Spiralia</taxon>
        <taxon>Lophotrochozoa</taxon>
        <taxon>Mollusca</taxon>
        <taxon>Bivalvia</taxon>
        <taxon>Autobranchia</taxon>
        <taxon>Heteroconchia</taxon>
        <taxon>Palaeoheterodonta</taxon>
        <taxon>Unionida</taxon>
        <taxon>Unionoidea</taxon>
        <taxon>Unionidae</taxon>
        <taxon>Unioninae</taxon>
        <taxon>Sinanodonta</taxon>
    </lineage>
</organism>
<dbReference type="InterPro" id="IPR050952">
    <property type="entry name" value="TRIM-NHL_E3_ligases"/>
</dbReference>
<dbReference type="SUPFAM" id="SSF101898">
    <property type="entry name" value="NHL repeat"/>
    <property type="match status" value="1"/>
</dbReference>
<dbReference type="PANTHER" id="PTHR24104:SF25">
    <property type="entry name" value="PROTEIN LIN-41"/>
    <property type="match status" value="1"/>
</dbReference>